<accession>A0ABQ3MM04</accession>
<dbReference type="Gene3D" id="3.40.190.10">
    <property type="entry name" value="Periplasmic binding protein-like II"/>
    <property type="match status" value="2"/>
</dbReference>
<dbReference type="EMBL" id="BNAR01000012">
    <property type="protein sequence ID" value="GHH53051.1"/>
    <property type="molecule type" value="Genomic_DNA"/>
</dbReference>
<evidence type="ECO:0000313" key="2">
    <source>
        <dbReference type="Proteomes" id="UP000605568"/>
    </source>
</evidence>
<dbReference type="InterPro" id="IPR011852">
    <property type="entry name" value="TRAP_TAXI"/>
</dbReference>
<dbReference type="Pfam" id="PF16868">
    <property type="entry name" value="NMT1_3"/>
    <property type="match status" value="1"/>
</dbReference>
<sequence length="307" mass="32930">MLGRVHAAVSLFAAATVLTGCGSTVENVKITMATGSEEGVYYALGRGLADIWSGRLGITKPQVVATAGSKDNVTRLINDQAQVGFSQADALDGVPGSDRLRALARMHDDYLQVIVRADLPITKFTQLSGLRVSIGGRESGVEIIARALLKSAAVTPQAVNLNLNDSAQAMREGRLDAFFWSGGLPTKAITDLTKGLGVRMLDLSDVLPKFRQEKPVYGAATLPASTYNLQSDPVGPVITLVVRNFLLVNEKMSDDVAEALVRQLFEGQPELVKAHSAARTIEQRSAIETSPVPLHDGAMRYYREAKV</sequence>
<organism evidence="1 2">
    <name type="scientific">Lentzea cavernae</name>
    <dbReference type="NCBI Taxonomy" id="2020703"/>
    <lineage>
        <taxon>Bacteria</taxon>
        <taxon>Bacillati</taxon>
        <taxon>Actinomycetota</taxon>
        <taxon>Actinomycetes</taxon>
        <taxon>Pseudonocardiales</taxon>
        <taxon>Pseudonocardiaceae</taxon>
        <taxon>Lentzea</taxon>
    </lineage>
</organism>
<reference evidence="2" key="1">
    <citation type="journal article" date="2019" name="Int. J. Syst. Evol. Microbiol.">
        <title>The Global Catalogue of Microorganisms (GCM) 10K type strain sequencing project: providing services to taxonomists for standard genome sequencing and annotation.</title>
        <authorList>
            <consortium name="The Broad Institute Genomics Platform"/>
            <consortium name="The Broad Institute Genome Sequencing Center for Infectious Disease"/>
            <person name="Wu L."/>
            <person name="Ma J."/>
        </authorList>
    </citation>
    <scope>NUCLEOTIDE SEQUENCE [LARGE SCALE GENOMIC DNA]</scope>
    <source>
        <strain evidence="2">CGMCC 4.7367</strain>
    </source>
</reference>
<dbReference type="Proteomes" id="UP000605568">
    <property type="component" value="Unassembled WGS sequence"/>
</dbReference>
<dbReference type="RefSeq" id="WP_229905286.1">
    <property type="nucleotide sequence ID" value="NZ_BNAR01000012.1"/>
</dbReference>
<dbReference type="NCBIfam" id="TIGR02122">
    <property type="entry name" value="TRAP_TAXI"/>
    <property type="match status" value="1"/>
</dbReference>
<comment type="caution">
    <text evidence="1">The sequence shown here is derived from an EMBL/GenBank/DDBJ whole genome shotgun (WGS) entry which is preliminary data.</text>
</comment>
<name>A0ABQ3MM04_9PSEU</name>
<protein>
    <submittedName>
        <fullName evidence="1">C4-dicarboxylate ABC transporter substrate-binding protein</fullName>
    </submittedName>
</protein>
<dbReference type="PROSITE" id="PS51257">
    <property type="entry name" value="PROKAR_LIPOPROTEIN"/>
    <property type="match status" value="1"/>
</dbReference>
<proteinExistence type="predicted"/>
<keyword evidence="2" id="KW-1185">Reference proteome</keyword>
<dbReference type="SUPFAM" id="SSF53850">
    <property type="entry name" value="Periplasmic binding protein-like II"/>
    <property type="match status" value="1"/>
</dbReference>
<dbReference type="PANTHER" id="PTHR42941">
    <property type="entry name" value="SLL1037 PROTEIN"/>
    <property type="match status" value="1"/>
</dbReference>
<dbReference type="PANTHER" id="PTHR42941:SF1">
    <property type="entry name" value="SLL1037 PROTEIN"/>
    <property type="match status" value="1"/>
</dbReference>
<gene>
    <name evidence="1" type="ORF">GCM10017774_65930</name>
</gene>
<evidence type="ECO:0000313" key="1">
    <source>
        <dbReference type="EMBL" id="GHH53051.1"/>
    </source>
</evidence>